<proteinExistence type="predicted"/>
<protein>
    <submittedName>
        <fullName evidence="1">Uncharacterized protein</fullName>
    </submittedName>
</protein>
<organism evidence="1 2">
    <name type="scientific">[Clostridium] methylpentosum DSM 5476</name>
    <dbReference type="NCBI Taxonomy" id="537013"/>
    <lineage>
        <taxon>Bacteria</taxon>
        <taxon>Bacillati</taxon>
        <taxon>Bacillota</taxon>
        <taxon>Clostridia</taxon>
        <taxon>Eubacteriales</taxon>
        <taxon>Oscillospiraceae</taxon>
        <taxon>Oscillospiraceae incertae sedis</taxon>
    </lineage>
</organism>
<sequence length="44" mass="5025">MYIEKSSLYQDSSIIASFPSKDKICLILTAKLGNIFAYLSKIFY</sequence>
<dbReference type="HOGENOM" id="CLU_3214492_0_0_9"/>
<dbReference type="AlphaFoldDB" id="C0EAP9"/>
<name>C0EAP9_9FIRM</name>
<dbReference type="Proteomes" id="UP000003340">
    <property type="component" value="Unassembled WGS sequence"/>
</dbReference>
<evidence type="ECO:0000313" key="1">
    <source>
        <dbReference type="EMBL" id="EEG31467.1"/>
    </source>
</evidence>
<reference evidence="1 2" key="2">
    <citation type="submission" date="2009-02" db="EMBL/GenBank/DDBJ databases">
        <title>Draft genome sequence of Clostridium methylpentosum (DSM 5476).</title>
        <authorList>
            <person name="Sudarsanam P."/>
            <person name="Ley R."/>
            <person name="Guruge J."/>
            <person name="Turnbaugh P.J."/>
            <person name="Mahowald M."/>
            <person name="Liep D."/>
            <person name="Gordon J."/>
        </authorList>
    </citation>
    <scope>NUCLEOTIDE SEQUENCE [LARGE SCALE GENOMIC DNA]</scope>
    <source>
        <strain evidence="1 2">DSM 5476</strain>
    </source>
</reference>
<dbReference type="STRING" id="537013.CLOSTMETH_00913"/>
<keyword evidence="2" id="KW-1185">Reference proteome</keyword>
<gene>
    <name evidence="1" type="ORF">CLOSTMETH_00913</name>
</gene>
<accession>C0EAP9</accession>
<evidence type="ECO:0000313" key="2">
    <source>
        <dbReference type="Proteomes" id="UP000003340"/>
    </source>
</evidence>
<comment type="caution">
    <text evidence="1">The sequence shown here is derived from an EMBL/GenBank/DDBJ whole genome shotgun (WGS) entry which is preliminary data.</text>
</comment>
<dbReference type="EMBL" id="ACEC01000034">
    <property type="protein sequence ID" value="EEG31467.1"/>
    <property type="molecule type" value="Genomic_DNA"/>
</dbReference>
<reference evidence="1 2" key="1">
    <citation type="submission" date="2009-01" db="EMBL/GenBank/DDBJ databases">
        <authorList>
            <person name="Fulton L."/>
            <person name="Clifton S."/>
            <person name="Fulton B."/>
            <person name="Xu J."/>
            <person name="Minx P."/>
            <person name="Pepin K.H."/>
            <person name="Johnson M."/>
            <person name="Bhonagiri V."/>
            <person name="Nash W.E."/>
            <person name="Mardis E.R."/>
            <person name="Wilson R.K."/>
        </authorList>
    </citation>
    <scope>NUCLEOTIDE SEQUENCE [LARGE SCALE GENOMIC DNA]</scope>
    <source>
        <strain evidence="1 2">DSM 5476</strain>
    </source>
</reference>